<organism evidence="2 3">
    <name type="scientific">Sporothrix epigloea</name>
    <dbReference type="NCBI Taxonomy" id="1892477"/>
    <lineage>
        <taxon>Eukaryota</taxon>
        <taxon>Fungi</taxon>
        <taxon>Dikarya</taxon>
        <taxon>Ascomycota</taxon>
        <taxon>Pezizomycotina</taxon>
        <taxon>Sordariomycetes</taxon>
        <taxon>Sordariomycetidae</taxon>
        <taxon>Ophiostomatales</taxon>
        <taxon>Ophiostomataceae</taxon>
        <taxon>Sporothrix</taxon>
    </lineage>
</organism>
<comment type="caution">
    <text evidence="2">The sequence shown here is derived from an EMBL/GenBank/DDBJ whole genome shotgun (WGS) entry which is preliminary data.</text>
</comment>
<protein>
    <submittedName>
        <fullName evidence="2">Uncharacterized protein</fullName>
    </submittedName>
</protein>
<dbReference type="SUPFAM" id="SSF88697">
    <property type="entry name" value="PUA domain-like"/>
    <property type="match status" value="1"/>
</dbReference>
<proteinExistence type="predicted"/>
<evidence type="ECO:0000313" key="2">
    <source>
        <dbReference type="EMBL" id="CAK7273751.1"/>
    </source>
</evidence>
<gene>
    <name evidence="2" type="ORF">SEPCBS57363_005809</name>
</gene>
<feature type="region of interest" description="Disordered" evidence="1">
    <location>
        <begin position="157"/>
        <end position="192"/>
    </location>
</feature>
<sequence>MLGPQTDRSDIIISLHPEQIRRIVSGTKDHEFRSYKIPHTVSRFWIYATRPVCELQYMAVVAAGFRQPGEIDSESGFGNADFNAGRLVAKFAYKLMQVYQLNNPVSLDVMKRNGWKGPPRRYDYLPPAVVGSLLGNLRCALFEDASEPDFYQADLDLTDTGESSAKETPLTRGSMEDETVTDAGSRIGTGIRNKSCTNEELSVSQEIEAQLLRDVSDTQTSRNLRSAAIPSSHGQTATPATSPTTFHIPWPSQTTIDAVSVTQEMPSRGRAQFENADSRAGFEERVETLKKNDTDENRGRYDLDSASLCQRGLPMPQKRSFNELQRPSPQTAMGSSIASTQAALPESLYEEIRHAPPVFILDSEDSDGSAD</sequence>
<feature type="region of interest" description="Disordered" evidence="1">
    <location>
        <begin position="218"/>
        <end position="250"/>
    </location>
</feature>
<feature type="compositionally biased region" description="Polar residues" evidence="1">
    <location>
        <begin position="322"/>
        <end position="342"/>
    </location>
</feature>
<keyword evidence="3" id="KW-1185">Reference proteome</keyword>
<feature type="compositionally biased region" description="Polar residues" evidence="1">
    <location>
        <begin position="232"/>
        <end position="250"/>
    </location>
</feature>
<accession>A0ABP0E348</accession>
<dbReference type="InterPro" id="IPR015947">
    <property type="entry name" value="PUA-like_sf"/>
</dbReference>
<evidence type="ECO:0000256" key="1">
    <source>
        <dbReference type="SAM" id="MobiDB-lite"/>
    </source>
</evidence>
<feature type="region of interest" description="Disordered" evidence="1">
    <location>
        <begin position="319"/>
        <end position="342"/>
    </location>
</feature>
<dbReference type="EMBL" id="CAWUOM010000143">
    <property type="protein sequence ID" value="CAK7273751.1"/>
    <property type="molecule type" value="Genomic_DNA"/>
</dbReference>
<reference evidence="2 3" key="1">
    <citation type="submission" date="2024-01" db="EMBL/GenBank/DDBJ databases">
        <authorList>
            <person name="Allen C."/>
            <person name="Tagirdzhanova G."/>
        </authorList>
    </citation>
    <scope>NUCLEOTIDE SEQUENCE [LARGE SCALE GENOMIC DNA]</scope>
    <source>
        <strain evidence="2 3">CBS 573.63</strain>
    </source>
</reference>
<name>A0ABP0E348_9PEZI</name>
<dbReference type="Proteomes" id="UP001642501">
    <property type="component" value="Unassembled WGS sequence"/>
</dbReference>
<evidence type="ECO:0000313" key="3">
    <source>
        <dbReference type="Proteomes" id="UP001642501"/>
    </source>
</evidence>